<sequence length="81" mass="9404">MRKAFFVQPLNKKRAMLRGKCVYFNAKEKEAAVRREHSSWPPIGFIVPDVLLDLIDRGKTLLFNVDFTANLKPFVVNLRVE</sequence>
<proteinExistence type="predicted"/>
<evidence type="ECO:0000313" key="2">
    <source>
        <dbReference type="Proteomes" id="UP001439008"/>
    </source>
</evidence>
<comment type="caution">
    <text evidence="1">The sequence shown here is derived from an EMBL/GenBank/DDBJ whole genome shotgun (WGS) entry which is preliminary data.</text>
</comment>
<keyword evidence="2" id="KW-1185">Reference proteome</keyword>
<name>A0ABV2AUZ1_9EUKA</name>
<protein>
    <submittedName>
        <fullName evidence="1">Uncharacterized protein</fullName>
    </submittedName>
</protein>
<reference evidence="1 2" key="1">
    <citation type="journal article" date="2024" name="BMC Biol.">
        <title>Comparative genomics of Ascetosporea gives new insight into the evolutionary basis for animal parasitism in Rhizaria.</title>
        <authorList>
            <person name="Hiltunen Thoren M."/>
            <person name="Onut-Brannstrom I."/>
            <person name="Alfjorden A."/>
            <person name="Peckova H."/>
            <person name="Swords F."/>
            <person name="Hooper C."/>
            <person name="Holzer A.S."/>
            <person name="Bass D."/>
            <person name="Burki F."/>
        </authorList>
    </citation>
    <scope>NUCLEOTIDE SEQUENCE [LARGE SCALE GENOMIC DNA]</scope>
    <source>
        <strain evidence="1">20-A016</strain>
    </source>
</reference>
<accession>A0ABV2AUZ1</accession>
<gene>
    <name evidence="1" type="ORF">MHBO_005027</name>
</gene>
<evidence type="ECO:0000313" key="1">
    <source>
        <dbReference type="EMBL" id="MES1923454.1"/>
    </source>
</evidence>
<organism evidence="1 2">
    <name type="scientific">Bonamia ostreae</name>
    <dbReference type="NCBI Taxonomy" id="126728"/>
    <lineage>
        <taxon>Eukaryota</taxon>
        <taxon>Sar</taxon>
        <taxon>Rhizaria</taxon>
        <taxon>Endomyxa</taxon>
        <taxon>Ascetosporea</taxon>
        <taxon>Haplosporida</taxon>
        <taxon>Bonamia</taxon>
    </lineage>
</organism>
<dbReference type="Proteomes" id="UP001439008">
    <property type="component" value="Unassembled WGS sequence"/>
</dbReference>
<dbReference type="EMBL" id="JBDODL010006269">
    <property type="protein sequence ID" value="MES1923454.1"/>
    <property type="molecule type" value="Genomic_DNA"/>
</dbReference>